<comment type="caution">
    <text evidence="1">The sequence shown here is derived from an EMBL/GenBank/DDBJ whole genome shotgun (WGS) entry which is preliminary data.</text>
</comment>
<sequence length="292" mass="32194">MRKLATPGNQVNFSIQTFGKIGDEQANIVLNINSNGHNHTLLSTLIEGQSDVTYCIEQSYKMATQKCIHDAKVDFRKYSEGGDLSLDSYILSKIQCMSDDKEMQKTLEHSLESSKYSSDNFLKCTPNKDNSTFTAHFRNGETLVLSNRLPTNGEFRGDNLKEALTNGTYSNLQELTSRGHLTHEDSMLEYALAAPKLNLLSTIEPQGMKHSITSQLLHNTPVANTTLGKLFGLPEPSIVSTDGLQQCQTTTKGVRIQKALTEDTQAGLAQLTAEIHNSKASSHSFGGFRLFS</sequence>
<dbReference type="EMBL" id="JAKIKS010000126">
    <property type="protein sequence ID" value="MCL1127071.1"/>
    <property type="molecule type" value="Genomic_DNA"/>
</dbReference>
<gene>
    <name evidence="1" type="ORF">L2764_21970</name>
</gene>
<organism evidence="1 2">
    <name type="scientific">Shewanella surugensis</name>
    <dbReference type="NCBI Taxonomy" id="212020"/>
    <lineage>
        <taxon>Bacteria</taxon>
        <taxon>Pseudomonadati</taxon>
        <taxon>Pseudomonadota</taxon>
        <taxon>Gammaproteobacteria</taxon>
        <taxon>Alteromonadales</taxon>
        <taxon>Shewanellaceae</taxon>
        <taxon>Shewanella</taxon>
    </lineage>
</organism>
<dbReference type="Proteomes" id="UP001203423">
    <property type="component" value="Unassembled WGS sequence"/>
</dbReference>
<dbReference type="RefSeq" id="WP_248942478.1">
    <property type="nucleotide sequence ID" value="NZ_JAKIKS010000126.1"/>
</dbReference>
<accession>A0ABT0LIW9</accession>
<evidence type="ECO:0000313" key="1">
    <source>
        <dbReference type="EMBL" id="MCL1127071.1"/>
    </source>
</evidence>
<proteinExistence type="predicted"/>
<protein>
    <submittedName>
        <fullName evidence="1">Uncharacterized protein</fullName>
    </submittedName>
</protein>
<reference evidence="1 2" key="1">
    <citation type="submission" date="2022-01" db="EMBL/GenBank/DDBJ databases">
        <title>Whole genome-based taxonomy of the Shewanellaceae.</title>
        <authorList>
            <person name="Martin-Rodriguez A.J."/>
        </authorList>
    </citation>
    <scope>NUCLEOTIDE SEQUENCE [LARGE SCALE GENOMIC DNA]</scope>
    <source>
        <strain evidence="1 2">DSM 17177</strain>
    </source>
</reference>
<keyword evidence="2" id="KW-1185">Reference proteome</keyword>
<evidence type="ECO:0000313" key="2">
    <source>
        <dbReference type="Proteomes" id="UP001203423"/>
    </source>
</evidence>
<name>A0ABT0LIW9_9GAMM</name>